<keyword evidence="3 5" id="KW-0863">Zinc-finger</keyword>
<feature type="compositionally biased region" description="Gly residues" evidence="6">
    <location>
        <begin position="678"/>
        <end position="687"/>
    </location>
</feature>
<feature type="domain" description="C3H1-type" evidence="7">
    <location>
        <begin position="509"/>
        <end position="537"/>
    </location>
</feature>
<evidence type="ECO:0000256" key="4">
    <source>
        <dbReference type="ARBA" id="ARBA00022833"/>
    </source>
</evidence>
<gene>
    <name evidence="8" type="ORF">BN1204_061920</name>
</gene>
<organism evidence="8">
    <name type="scientific">Neospora caninum (strain Liverpool)</name>
    <dbReference type="NCBI Taxonomy" id="572307"/>
    <lineage>
        <taxon>Eukaryota</taxon>
        <taxon>Sar</taxon>
        <taxon>Alveolata</taxon>
        <taxon>Apicomplexa</taxon>
        <taxon>Conoidasida</taxon>
        <taxon>Coccidia</taxon>
        <taxon>Eucoccidiorida</taxon>
        <taxon>Eimeriorina</taxon>
        <taxon>Sarcocystidae</taxon>
        <taxon>Neospora</taxon>
    </lineage>
</organism>
<evidence type="ECO:0000256" key="3">
    <source>
        <dbReference type="ARBA" id="ARBA00022771"/>
    </source>
</evidence>
<keyword evidence="1 5" id="KW-0479">Metal-binding</keyword>
<feature type="zinc finger region" description="C3H1-type" evidence="5">
    <location>
        <begin position="438"/>
        <end position="465"/>
    </location>
</feature>
<feature type="region of interest" description="Disordered" evidence="6">
    <location>
        <begin position="231"/>
        <end position="308"/>
    </location>
</feature>
<feature type="compositionally biased region" description="Basic residues" evidence="6">
    <location>
        <begin position="745"/>
        <end position="756"/>
    </location>
</feature>
<feature type="zinc finger region" description="C3H1-type" evidence="5">
    <location>
        <begin position="473"/>
        <end position="501"/>
    </location>
</feature>
<dbReference type="EMBL" id="LN714487">
    <property type="protein sequence ID" value="CEL70511.1"/>
    <property type="molecule type" value="Genomic_DNA"/>
</dbReference>
<dbReference type="InterPro" id="IPR000571">
    <property type="entry name" value="Znf_CCCH"/>
</dbReference>
<feature type="domain" description="C3H1-type" evidence="7">
    <location>
        <begin position="473"/>
        <end position="501"/>
    </location>
</feature>
<dbReference type="SMART" id="SM00356">
    <property type="entry name" value="ZnF_C3H1"/>
    <property type="match status" value="3"/>
</dbReference>
<keyword evidence="2" id="KW-0677">Repeat</keyword>
<feature type="region of interest" description="Disordered" evidence="6">
    <location>
        <begin position="586"/>
        <end position="610"/>
    </location>
</feature>
<feature type="region of interest" description="Disordered" evidence="6">
    <location>
        <begin position="1"/>
        <end position="50"/>
    </location>
</feature>
<reference evidence="8" key="1">
    <citation type="journal article" date="2015" name="PLoS ONE">
        <title>Comprehensive Evaluation of Toxoplasma gondii VEG and Neospora caninum LIV Genomes with Tachyzoite Stage Transcriptome and Proteome Defines Novel Transcript Features.</title>
        <authorList>
            <person name="Ramaprasad A."/>
            <person name="Mourier T."/>
            <person name="Naeem R."/>
            <person name="Malas T.B."/>
            <person name="Moussa E."/>
            <person name="Panigrahi A."/>
            <person name="Vermont S.J."/>
            <person name="Otto T.D."/>
            <person name="Wastling J."/>
            <person name="Pain A."/>
        </authorList>
    </citation>
    <scope>NUCLEOTIDE SEQUENCE</scope>
    <source>
        <strain evidence="8">Liverpool</strain>
    </source>
</reference>
<sequence length="1194" mass="123742">MERGNALSPERSCADKITGSPFMKPGSVERDGGTGTPPVYEQPPAGVNSPLMNATERFVCEREDVQTRLTTEDEAVKVAAKVDVGSGSACADPVSGYSWPSTTVLNVANPEELCMDTLLHAPGTQSTLDAPHNSDADVLLASTSSTTETGLLRRSPSSCDAMSSFERERLLEQRRLQAQVLHLQRKVILQEQLLLQQQGQLTGYAADRGGGDDRDRSDAAALACNISTSKFGKDDGKARRGRNEIKGFQGRSSFLPEKLRGGRGAVPSTGSGRTSGALEPAPGTGAGSEPRSRQENAKSRSGSAADAELQEYVATKKLSEGRKVGEESLKRELVAGRVGVAPGGRDSRSQSFSGSAAQGCVGFYGGRSLKDALSPEDAQRAHEGKRDKEEESEGSGYAVSGAPRTLGQGGRVGNRCRAQSDFTDGSFKKKAGRIEDQFFRIKLCPKYMRGLCRKGARCSYAHAEEELRDVPNLWKTKLCTAFRLGKPCPLEASCPYAHGEEELRSTADYYKTKLCKFWMREGRCDAGKACRHAHGDQELRKRNYRHTELEKFALRHHLDMRQLLDEFRTGRVPVAIQDLVSTSTVVGSGAGRSHGGASPISSQGQSSACENHGRPRFFSFTAACVERKPRSNSGESSRLGISASRRGLNDDASSSSGRDEGPATGSGPASEGAANSGGKAGGPGQLPGGKPYRGQGTASFPIGGAQPAGCGGEVLEGERRGGHRGGSLSHFHLSHGHQYRGGGRGGRHRHGHHQRHRFDTHQSLHRLHQSGVVPATADALKGTPLGVPVVAATAGGPPYGIAPGVTPYGSLCQQQAYPYALNYTTNLAACGGLHAAAAAVAAAAVAQQHQHLEVAAKVAGTPLYPGVDPYLGAPYNSNFPGGGIPYSASVPAGAYATAGPSSSGTAGCASAPFTPASRPYSPPGGPYSARTASTTGATPSPQTSYSGHGNLPFSPPCPGSSPRGSPDRETATPSAVLHAAATGTMYPGGTPTAEIGAGAARAAGDPGSFASATQYSHGQLAGATTNAVYSAIPGSAVNPSGETAGMCHGECLSAAAQAGTEGSGWMTPGCGRVSDRLRQTGAMDRASLGSLLSTGLTVPASGASMVDRASVPDHPIAMCAIPGVATGASFCQWATGSASPAGLPGTAGPAISPFYVPTSTYPVYPATHAPAVARMQHLTEIDTGVGRENSVQSE</sequence>
<accession>A0A0F7UNB7</accession>
<feature type="region of interest" description="Disordered" evidence="6">
    <location>
        <begin position="917"/>
        <end position="974"/>
    </location>
</feature>
<keyword evidence="4 5" id="KW-0862">Zinc</keyword>
<dbReference type="GO" id="GO:0008270">
    <property type="term" value="F:zinc ion binding"/>
    <property type="evidence" value="ECO:0007669"/>
    <property type="project" value="UniProtKB-KW"/>
</dbReference>
<proteinExistence type="predicted"/>
<dbReference type="InterPro" id="IPR036855">
    <property type="entry name" value="Znf_CCCH_sf"/>
</dbReference>
<evidence type="ECO:0000313" key="8">
    <source>
        <dbReference type="EMBL" id="CEL70511.1"/>
    </source>
</evidence>
<feature type="compositionally biased region" description="Basic and acidic residues" evidence="6">
    <location>
        <begin position="377"/>
        <end position="389"/>
    </location>
</feature>
<evidence type="ECO:0000256" key="5">
    <source>
        <dbReference type="PROSITE-ProRule" id="PRU00723"/>
    </source>
</evidence>
<feature type="domain" description="C3H1-type" evidence="7">
    <location>
        <begin position="438"/>
        <end position="465"/>
    </location>
</feature>
<evidence type="ECO:0000256" key="6">
    <source>
        <dbReference type="SAM" id="MobiDB-lite"/>
    </source>
</evidence>
<feature type="compositionally biased region" description="Polar residues" evidence="6">
    <location>
        <begin position="599"/>
        <end position="609"/>
    </location>
</feature>
<dbReference type="SUPFAM" id="SSF90229">
    <property type="entry name" value="CCCH zinc finger"/>
    <property type="match status" value="3"/>
</dbReference>
<name>A0A0F7UNB7_NEOCL</name>
<feature type="region of interest" description="Disordered" evidence="6">
    <location>
        <begin position="626"/>
        <end position="763"/>
    </location>
</feature>
<dbReference type="Gene3D" id="4.10.1000.10">
    <property type="entry name" value="Zinc finger, CCCH-type"/>
    <property type="match status" value="3"/>
</dbReference>
<protein>
    <submittedName>
        <fullName evidence="8">Zinc finger (CCCH type) protein, putative</fullName>
    </submittedName>
</protein>
<evidence type="ECO:0000259" key="7">
    <source>
        <dbReference type="PROSITE" id="PS50103"/>
    </source>
</evidence>
<dbReference type="PANTHER" id="PTHR12547:SF18">
    <property type="entry name" value="PROTEIN TIS11"/>
    <property type="match status" value="1"/>
</dbReference>
<dbReference type="AlphaFoldDB" id="A0A0F7UNB7"/>
<feature type="region of interest" description="Disordered" evidence="6">
    <location>
        <begin position="371"/>
        <end position="413"/>
    </location>
</feature>
<dbReference type="GO" id="GO:0003729">
    <property type="term" value="F:mRNA binding"/>
    <property type="evidence" value="ECO:0007669"/>
    <property type="project" value="InterPro"/>
</dbReference>
<dbReference type="InterPro" id="IPR045877">
    <property type="entry name" value="ZFP36-like"/>
</dbReference>
<evidence type="ECO:0000256" key="2">
    <source>
        <dbReference type="ARBA" id="ARBA00022737"/>
    </source>
</evidence>
<feature type="compositionally biased region" description="Polar residues" evidence="6">
    <location>
        <begin position="931"/>
        <end position="947"/>
    </location>
</feature>
<feature type="zinc finger region" description="C3H1-type" evidence="5">
    <location>
        <begin position="509"/>
        <end position="537"/>
    </location>
</feature>
<feature type="compositionally biased region" description="Basic and acidic residues" evidence="6">
    <location>
        <begin position="231"/>
        <end position="245"/>
    </location>
</feature>
<dbReference type="PROSITE" id="PS50103">
    <property type="entry name" value="ZF_C3H1"/>
    <property type="match status" value="3"/>
</dbReference>
<dbReference type="PANTHER" id="PTHR12547">
    <property type="entry name" value="CCCH ZINC FINGER/TIS11-RELATED"/>
    <property type="match status" value="1"/>
</dbReference>
<evidence type="ECO:0000256" key="1">
    <source>
        <dbReference type="ARBA" id="ARBA00022723"/>
    </source>
</evidence>
<dbReference type="Pfam" id="PF00642">
    <property type="entry name" value="zf-CCCH"/>
    <property type="match status" value="3"/>
</dbReference>